<proteinExistence type="predicted"/>
<evidence type="ECO:0000313" key="1">
    <source>
        <dbReference type="EMBL" id="PXZ08662.1"/>
    </source>
</evidence>
<reference evidence="1 2" key="1">
    <citation type="submission" date="2018-05" db="EMBL/GenBank/DDBJ databases">
        <title>Reference genomes for bee gut microbiota database.</title>
        <authorList>
            <person name="Ellegaard K.M."/>
        </authorList>
    </citation>
    <scope>NUCLEOTIDE SEQUENCE [LARGE SCALE GENOMIC DNA]</scope>
    <source>
        <strain evidence="1 2">ESL0182</strain>
    </source>
</reference>
<dbReference type="AlphaFoldDB" id="A0A2V4E5V3"/>
<evidence type="ECO:0000313" key="2">
    <source>
        <dbReference type="Proteomes" id="UP000247932"/>
    </source>
</evidence>
<gene>
    <name evidence="1" type="ORF">DKK70_00635</name>
</gene>
<accession>A0A2V4E5V3</accession>
<keyword evidence="2" id="KW-1185">Reference proteome</keyword>
<dbReference type="OrthoDB" id="6630808at2"/>
<protein>
    <submittedName>
        <fullName evidence="1">Uncharacterized protein</fullName>
    </submittedName>
</protein>
<dbReference type="EMBL" id="QGLR01000002">
    <property type="protein sequence ID" value="PXZ08662.1"/>
    <property type="molecule type" value="Genomic_DNA"/>
</dbReference>
<name>A0A2V4E5V3_9GAMM</name>
<dbReference type="RefSeq" id="WP_110432302.1">
    <property type="nucleotide sequence ID" value="NZ_QGLR01000002.1"/>
</dbReference>
<sequence length="150" mass="17728">MIEWQEFINVIGKTEISAEFLNLLSFMQEKPEISENLTEWNDPERTKYYKFFNTGILIGCSEVIRYIRFYFEKTDSYSIYQGKILDGIGPEYNKQMLINLLGEPSIIDDDKPNYFLGYIKRWILYDMGSYSILFEFNHNGFICAVTLGLF</sequence>
<comment type="caution">
    <text evidence="1">The sequence shown here is derived from an EMBL/GenBank/DDBJ whole genome shotgun (WGS) entry which is preliminary data.</text>
</comment>
<dbReference type="Proteomes" id="UP000247932">
    <property type="component" value="Unassembled WGS sequence"/>
</dbReference>
<organism evidence="1 2">
    <name type="scientific">Gilliamella apicola</name>
    <dbReference type="NCBI Taxonomy" id="1196095"/>
    <lineage>
        <taxon>Bacteria</taxon>
        <taxon>Pseudomonadati</taxon>
        <taxon>Pseudomonadota</taxon>
        <taxon>Gammaproteobacteria</taxon>
        <taxon>Orbales</taxon>
        <taxon>Orbaceae</taxon>
        <taxon>Gilliamella</taxon>
    </lineage>
</organism>